<dbReference type="Proteomes" id="UP000613740">
    <property type="component" value="Unassembled WGS sequence"/>
</dbReference>
<dbReference type="EMBL" id="JAEHOD010000050">
    <property type="protein sequence ID" value="KAG2436155.1"/>
    <property type="molecule type" value="Genomic_DNA"/>
</dbReference>
<sequence length="257" mass="25789">MWADSTSAWLYLTDLDCDPLTQTPCRPPTDPALAAVSCVGLATCERATAAPSTVPLCLVVANTDAGTVLTINLDVQGSLEPVTSDGGSDSSSGPLTNFEIILIAVGGGVGCLILLTLVGLISWLMCCRRPPQRQVHPLTPNDDMELLAAKSRAATPAYPPGMGPRIMTGTMTLLPPPVAGLPAYGQPSLAGPPAALSPGRSAAFLAPLPPTAYGGMSYGGMSYGASPGGTGTIPAAPPVLQPGAAPAAPEEAPAAAH</sequence>
<evidence type="ECO:0000256" key="2">
    <source>
        <dbReference type="SAM" id="Phobius"/>
    </source>
</evidence>
<keyword evidence="2" id="KW-0812">Transmembrane</keyword>
<feature type="transmembrane region" description="Helical" evidence="2">
    <location>
        <begin position="100"/>
        <end position="124"/>
    </location>
</feature>
<evidence type="ECO:0000313" key="3">
    <source>
        <dbReference type="EMBL" id="KAG2436155.1"/>
    </source>
</evidence>
<keyword evidence="2" id="KW-0472">Membrane</keyword>
<evidence type="ECO:0000256" key="1">
    <source>
        <dbReference type="SAM" id="MobiDB-lite"/>
    </source>
</evidence>
<comment type="caution">
    <text evidence="3">The sequence shown here is derived from an EMBL/GenBank/DDBJ whole genome shotgun (WGS) entry which is preliminary data.</text>
</comment>
<organism evidence="3 4">
    <name type="scientific">Chlamydomonas schloesseri</name>
    <dbReference type="NCBI Taxonomy" id="2026947"/>
    <lineage>
        <taxon>Eukaryota</taxon>
        <taxon>Viridiplantae</taxon>
        <taxon>Chlorophyta</taxon>
        <taxon>core chlorophytes</taxon>
        <taxon>Chlorophyceae</taxon>
        <taxon>CS clade</taxon>
        <taxon>Chlamydomonadales</taxon>
        <taxon>Chlamydomonadaceae</taxon>
        <taxon>Chlamydomonas</taxon>
    </lineage>
</organism>
<feature type="region of interest" description="Disordered" evidence="1">
    <location>
        <begin position="233"/>
        <end position="257"/>
    </location>
</feature>
<proteinExistence type="predicted"/>
<dbReference type="OrthoDB" id="537043at2759"/>
<name>A0A835TC49_9CHLO</name>
<protein>
    <submittedName>
        <fullName evidence="3">Uncharacterized protein</fullName>
    </submittedName>
</protein>
<keyword evidence="4" id="KW-1185">Reference proteome</keyword>
<evidence type="ECO:0000313" key="4">
    <source>
        <dbReference type="Proteomes" id="UP000613740"/>
    </source>
</evidence>
<feature type="compositionally biased region" description="Low complexity" evidence="1">
    <location>
        <begin position="244"/>
        <end position="257"/>
    </location>
</feature>
<keyword evidence="2" id="KW-1133">Transmembrane helix</keyword>
<gene>
    <name evidence="3" type="ORF">HYH02_011659</name>
</gene>
<accession>A0A835TC49</accession>
<dbReference type="AlphaFoldDB" id="A0A835TC49"/>
<reference evidence="3" key="1">
    <citation type="journal article" date="2020" name="bioRxiv">
        <title>Comparative genomics of Chlamydomonas.</title>
        <authorList>
            <person name="Craig R.J."/>
            <person name="Hasan A.R."/>
            <person name="Ness R.W."/>
            <person name="Keightley P.D."/>
        </authorList>
    </citation>
    <scope>NUCLEOTIDE SEQUENCE</scope>
    <source>
        <strain evidence="3">CCAP 11/173</strain>
    </source>
</reference>